<evidence type="ECO:0000313" key="4">
    <source>
        <dbReference type="EMBL" id="AUB59669.1"/>
    </source>
</evidence>
<dbReference type="Proteomes" id="UP000232806">
    <property type="component" value="Chromosome"/>
</dbReference>
<dbReference type="KEGG" id="msub:BK009_02650"/>
<dbReference type="EMBL" id="CP017766">
    <property type="protein sequence ID" value="AUB56467.1"/>
    <property type="molecule type" value="Genomic_DNA"/>
</dbReference>
<evidence type="ECO:0000313" key="8">
    <source>
        <dbReference type="Proteomes" id="UP000591058"/>
    </source>
</evidence>
<dbReference type="Proteomes" id="UP000591058">
    <property type="component" value="Unassembled WGS sequence"/>
</dbReference>
<evidence type="ECO:0000313" key="3">
    <source>
        <dbReference type="EMBL" id="AUB56467.1"/>
    </source>
</evidence>
<dbReference type="RefSeq" id="WP_100906446.1">
    <property type="nucleotide sequence ID" value="NZ_CP017766.1"/>
</dbReference>
<protein>
    <submittedName>
        <fullName evidence="4">GDP-mannose 4,6-dehydratase</fullName>
    </submittedName>
    <submittedName>
        <fullName evidence="5">SDR family oxidoreductase</fullName>
    </submittedName>
</protein>
<dbReference type="InterPro" id="IPR001509">
    <property type="entry name" value="Epimerase_deHydtase"/>
</dbReference>
<dbReference type="PANTHER" id="PTHR43000">
    <property type="entry name" value="DTDP-D-GLUCOSE 4,6-DEHYDRATASE-RELATED"/>
    <property type="match status" value="1"/>
</dbReference>
<dbReference type="Pfam" id="PF01370">
    <property type="entry name" value="Epimerase"/>
    <property type="match status" value="1"/>
</dbReference>
<dbReference type="OrthoDB" id="4907at2157"/>
<dbReference type="Gene3D" id="3.90.25.10">
    <property type="entry name" value="UDP-galactose 4-epimerase, domain 1"/>
    <property type="match status" value="1"/>
</dbReference>
<evidence type="ECO:0000256" key="1">
    <source>
        <dbReference type="ARBA" id="ARBA00007637"/>
    </source>
</evidence>
<reference evidence="6 7" key="1">
    <citation type="submission" date="2016-10" db="EMBL/GenBank/DDBJ databases">
        <title>Comparative genomics between deep and shallow subseafloor isolates.</title>
        <authorList>
            <person name="Ishii S."/>
            <person name="Miller J.R."/>
            <person name="Sutton G."/>
            <person name="Suzuki S."/>
            <person name="Methe B."/>
            <person name="Inagaki F."/>
            <person name="Imachi H."/>
        </authorList>
    </citation>
    <scope>NUCLEOTIDE SEQUENCE [LARGE SCALE GENOMIC DNA]</scope>
    <source>
        <strain evidence="4 6">A8p</strain>
        <strain evidence="3 7">MO-MB1</strain>
    </source>
</reference>
<sequence length="313" mass="34613">MKNKKVAVTGGLGFIGSHLVERLCQDNEVVIVDNETTGSIKNIKHLEFDKISLDLGDITEIDLVNSFEGCDYVFHHAAMASVPASVADPIKCNLINITGTLNVLLAARDCGVRKVVFASSAAVYGDNTNLPLSEKTLLKPVSPYALSKAVGEMYCQLFTDIYKLSTISLRYFNVFGPRQDPNSQYASVIPHFISSILNGERPVIFGDGEQSRDFIYVKHIVEANLRACQSNHTGAYNIATGKKTTINQLVPVINQTLGEDMDPIYDEPRPGDVKHSLADISKSELLNFKPSINFPDELSETVHWFVENQEFKE</sequence>
<dbReference type="Proteomes" id="UP000232631">
    <property type="component" value="Chromosome"/>
</dbReference>
<evidence type="ECO:0000313" key="5">
    <source>
        <dbReference type="EMBL" id="NMO10341.1"/>
    </source>
</evidence>
<dbReference type="InterPro" id="IPR036291">
    <property type="entry name" value="NAD(P)-bd_dom_sf"/>
</dbReference>
<dbReference type="GeneID" id="35124426"/>
<dbReference type="SUPFAM" id="SSF51735">
    <property type="entry name" value="NAD(P)-binding Rossmann-fold domains"/>
    <property type="match status" value="1"/>
</dbReference>
<reference evidence="5 8" key="2">
    <citation type="submission" date="2020-04" db="EMBL/GenBank/DDBJ databases">
        <title>Draft genome of Methanobacterium subterraneum isolated from animal feces.</title>
        <authorList>
            <person name="Ouboter H.T."/>
            <person name="Berger S."/>
            <person name="Gungor E."/>
            <person name="Jetten M.S.M."/>
            <person name="Welte C.U."/>
        </authorList>
    </citation>
    <scope>NUCLEOTIDE SEQUENCE [LARGE SCALE GENOMIC DNA]</scope>
    <source>
        <strain evidence="5">HO_2020</strain>
    </source>
</reference>
<organism evidence="4 6">
    <name type="scientific">Methanobacterium subterraneum</name>
    <dbReference type="NCBI Taxonomy" id="59277"/>
    <lineage>
        <taxon>Archaea</taxon>
        <taxon>Methanobacteriati</taxon>
        <taxon>Methanobacteriota</taxon>
        <taxon>Methanomada group</taxon>
        <taxon>Methanobacteria</taxon>
        <taxon>Methanobacteriales</taxon>
        <taxon>Methanobacteriaceae</taxon>
        <taxon>Methanobacterium</taxon>
    </lineage>
</organism>
<dbReference type="Gene3D" id="3.40.50.720">
    <property type="entry name" value="NAD(P)-binding Rossmann-like Domain"/>
    <property type="match status" value="1"/>
</dbReference>
<proteinExistence type="inferred from homology"/>
<accession>A0A2H4VEF2</accession>
<name>A0A2H4VNJ5_9EURY</name>
<gene>
    <name evidence="3" type="ORF">BK007_10885</name>
    <name evidence="4" type="ORF">BK009_02650</name>
    <name evidence="5" type="ORF">HG719_11045</name>
</gene>
<dbReference type="EMBL" id="CP017768">
    <property type="protein sequence ID" value="AUB59669.1"/>
    <property type="molecule type" value="Genomic_DNA"/>
</dbReference>
<feature type="domain" description="NAD-dependent epimerase/dehydratase" evidence="2">
    <location>
        <begin position="6"/>
        <end position="239"/>
    </location>
</feature>
<comment type="similarity">
    <text evidence="1">Belongs to the NAD(P)-dependent epimerase/dehydratase family.</text>
</comment>
<evidence type="ECO:0000259" key="2">
    <source>
        <dbReference type="Pfam" id="PF01370"/>
    </source>
</evidence>
<evidence type="ECO:0000313" key="7">
    <source>
        <dbReference type="Proteomes" id="UP000232806"/>
    </source>
</evidence>
<dbReference type="AlphaFoldDB" id="A0A2H4VNJ5"/>
<dbReference type="EMBL" id="JABBYL010000038">
    <property type="protein sequence ID" value="NMO10341.1"/>
    <property type="molecule type" value="Genomic_DNA"/>
</dbReference>
<keyword evidence="6" id="KW-1185">Reference proteome</keyword>
<evidence type="ECO:0000313" key="6">
    <source>
        <dbReference type="Proteomes" id="UP000232631"/>
    </source>
</evidence>
<accession>A0A2H4VNJ5</accession>
<dbReference type="CDD" id="cd05256">
    <property type="entry name" value="UDP_AE_SDR_e"/>
    <property type="match status" value="1"/>
</dbReference>